<reference evidence="1" key="1">
    <citation type="submission" date="2022-07" db="EMBL/GenBank/DDBJ databases">
        <title>Phylogenomic reconstructions and comparative analyses of Kickxellomycotina fungi.</title>
        <authorList>
            <person name="Reynolds N.K."/>
            <person name="Stajich J.E."/>
            <person name="Barry K."/>
            <person name="Grigoriev I.V."/>
            <person name="Crous P."/>
            <person name="Smith M.E."/>
        </authorList>
    </citation>
    <scope>NUCLEOTIDE SEQUENCE</scope>
    <source>
        <strain evidence="1">NBRC 105413</strain>
    </source>
</reference>
<proteinExistence type="predicted"/>
<dbReference type="EMBL" id="JANBOH010000223">
    <property type="protein sequence ID" value="KAJ1643763.1"/>
    <property type="molecule type" value="Genomic_DNA"/>
</dbReference>
<evidence type="ECO:0008006" key="3">
    <source>
        <dbReference type="Google" id="ProtNLM"/>
    </source>
</evidence>
<name>A0A9W7XI81_9FUNG</name>
<protein>
    <recommendedName>
        <fullName evidence="3">SGNH domain-containing protein</fullName>
    </recommendedName>
</protein>
<accession>A0A9W7XI81</accession>
<organism evidence="1 2">
    <name type="scientific">Coemansia asiatica</name>
    <dbReference type="NCBI Taxonomy" id="1052880"/>
    <lineage>
        <taxon>Eukaryota</taxon>
        <taxon>Fungi</taxon>
        <taxon>Fungi incertae sedis</taxon>
        <taxon>Zoopagomycota</taxon>
        <taxon>Kickxellomycotina</taxon>
        <taxon>Kickxellomycetes</taxon>
        <taxon>Kickxellales</taxon>
        <taxon>Kickxellaceae</taxon>
        <taxon>Coemansia</taxon>
    </lineage>
</organism>
<keyword evidence="2" id="KW-1185">Reference proteome</keyword>
<dbReference type="AlphaFoldDB" id="A0A9W7XI81"/>
<sequence length="296" mass="33842">MIHLLSSKPELTAHRRLLLLTLSALLISLLATYSTFQTPDPIYAKTFRDLPSQQTNNTRPIARIVVFGDAGRETDDKNRSKLCGGNLWIDHLAESLKATLVSYAHGYTVKKKSFPDRQFLFTRVERVKMPLGNGRPMPLDQQIKSIFAQNPSDSSQVLYVLLVDPTSKTTTIEMLSKAANEILLTKQISRLLILDTPLPFSKEPAGFDSLQLSNYLVNDPRIELMTYDSNGFLRYMQENYYKYGLRHPENPCVYTQRIKCSRPERFFWCQAGKIGDKAHYFMADDIIQKHFLSSVP</sequence>
<gene>
    <name evidence="1" type="ORF">LPJ64_004502</name>
</gene>
<dbReference type="Proteomes" id="UP001145021">
    <property type="component" value="Unassembled WGS sequence"/>
</dbReference>
<comment type="caution">
    <text evidence="1">The sequence shown here is derived from an EMBL/GenBank/DDBJ whole genome shotgun (WGS) entry which is preliminary data.</text>
</comment>
<evidence type="ECO:0000313" key="1">
    <source>
        <dbReference type="EMBL" id="KAJ1643763.1"/>
    </source>
</evidence>
<evidence type="ECO:0000313" key="2">
    <source>
        <dbReference type="Proteomes" id="UP001145021"/>
    </source>
</evidence>